<reference evidence="2 3" key="1">
    <citation type="journal article" date="2023" name="Sci. Data">
        <title>Genome assembly of the Korean intertidal mud-creeper Batillaria attramentaria.</title>
        <authorList>
            <person name="Patra A.K."/>
            <person name="Ho P.T."/>
            <person name="Jun S."/>
            <person name="Lee S.J."/>
            <person name="Kim Y."/>
            <person name="Won Y.J."/>
        </authorList>
    </citation>
    <scope>NUCLEOTIDE SEQUENCE [LARGE SCALE GENOMIC DNA]</scope>
    <source>
        <strain evidence="2">Wonlab-2016</strain>
    </source>
</reference>
<sequence>LPAITLMACFEFILLLAVGAAGAASLYQDRHSGRRCPDGWRQLESSCYGVVRQGQTWASAA</sequence>
<dbReference type="InterPro" id="IPR016187">
    <property type="entry name" value="CTDL_fold"/>
</dbReference>
<feature type="signal peptide" evidence="1">
    <location>
        <begin position="1"/>
        <end position="23"/>
    </location>
</feature>
<feature type="non-terminal residue" evidence="2">
    <location>
        <position position="61"/>
    </location>
</feature>
<dbReference type="SUPFAM" id="SSF56436">
    <property type="entry name" value="C-type lectin-like"/>
    <property type="match status" value="1"/>
</dbReference>
<keyword evidence="1" id="KW-0732">Signal</keyword>
<protein>
    <submittedName>
        <fullName evidence="2">Uncharacterized protein</fullName>
    </submittedName>
</protein>
<organism evidence="2 3">
    <name type="scientific">Batillaria attramentaria</name>
    <dbReference type="NCBI Taxonomy" id="370345"/>
    <lineage>
        <taxon>Eukaryota</taxon>
        <taxon>Metazoa</taxon>
        <taxon>Spiralia</taxon>
        <taxon>Lophotrochozoa</taxon>
        <taxon>Mollusca</taxon>
        <taxon>Gastropoda</taxon>
        <taxon>Caenogastropoda</taxon>
        <taxon>Sorbeoconcha</taxon>
        <taxon>Cerithioidea</taxon>
        <taxon>Batillariidae</taxon>
        <taxon>Batillaria</taxon>
    </lineage>
</organism>
<dbReference type="Proteomes" id="UP001519460">
    <property type="component" value="Unassembled WGS sequence"/>
</dbReference>
<dbReference type="AlphaFoldDB" id="A0ABD0JFP6"/>
<evidence type="ECO:0000313" key="3">
    <source>
        <dbReference type="Proteomes" id="UP001519460"/>
    </source>
</evidence>
<evidence type="ECO:0000313" key="2">
    <source>
        <dbReference type="EMBL" id="KAK7473844.1"/>
    </source>
</evidence>
<accession>A0ABD0JFP6</accession>
<evidence type="ECO:0000256" key="1">
    <source>
        <dbReference type="SAM" id="SignalP"/>
    </source>
</evidence>
<gene>
    <name evidence="2" type="ORF">BaRGS_00034895</name>
</gene>
<feature type="non-terminal residue" evidence="2">
    <location>
        <position position="1"/>
    </location>
</feature>
<keyword evidence="3" id="KW-1185">Reference proteome</keyword>
<comment type="caution">
    <text evidence="2">The sequence shown here is derived from an EMBL/GenBank/DDBJ whole genome shotgun (WGS) entry which is preliminary data.</text>
</comment>
<name>A0ABD0JFP6_9CAEN</name>
<dbReference type="EMBL" id="JACVVK020000455">
    <property type="protein sequence ID" value="KAK7473844.1"/>
    <property type="molecule type" value="Genomic_DNA"/>
</dbReference>
<dbReference type="InterPro" id="IPR016186">
    <property type="entry name" value="C-type_lectin-like/link_sf"/>
</dbReference>
<dbReference type="Gene3D" id="3.10.100.10">
    <property type="entry name" value="Mannose-Binding Protein A, subunit A"/>
    <property type="match status" value="1"/>
</dbReference>
<feature type="chain" id="PRO_5044815579" evidence="1">
    <location>
        <begin position="24"/>
        <end position="61"/>
    </location>
</feature>
<proteinExistence type="predicted"/>